<keyword evidence="4" id="KW-0408">Iron</keyword>
<dbReference type="InterPro" id="IPR006638">
    <property type="entry name" value="Elp3/MiaA/NifB-like_rSAM"/>
</dbReference>
<keyword evidence="7" id="KW-0808">Transferase</keyword>
<protein>
    <submittedName>
        <fullName evidence="7">Enzyme</fullName>
        <ecNumber evidence="7">2.1.1.-</ecNumber>
    </submittedName>
</protein>
<dbReference type="SFLD" id="SFLDG01082">
    <property type="entry name" value="B12-binding_domain_containing"/>
    <property type="match status" value="1"/>
</dbReference>
<evidence type="ECO:0000256" key="1">
    <source>
        <dbReference type="ARBA" id="ARBA00001966"/>
    </source>
</evidence>
<organism evidence="7 8">
    <name type="scientific">Planktothrix serta PCC 8927</name>
    <dbReference type="NCBI Taxonomy" id="671068"/>
    <lineage>
        <taxon>Bacteria</taxon>
        <taxon>Bacillati</taxon>
        <taxon>Cyanobacteriota</taxon>
        <taxon>Cyanophyceae</taxon>
        <taxon>Oscillatoriophycideae</taxon>
        <taxon>Oscillatoriales</taxon>
        <taxon>Microcoleaceae</taxon>
        <taxon>Planktothrix</taxon>
    </lineage>
</organism>
<dbReference type="GO" id="GO:0046872">
    <property type="term" value="F:metal ion binding"/>
    <property type="evidence" value="ECO:0007669"/>
    <property type="project" value="UniProtKB-KW"/>
</dbReference>
<dbReference type="Gene3D" id="3.40.50.280">
    <property type="entry name" value="Cobalamin-binding domain"/>
    <property type="match status" value="1"/>
</dbReference>
<dbReference type="InterPro" id="IPR034466">
    <property type="entry name" value="Methyltransferase_Class_B"/>
</dbReference>
<proteinExistence type="predicted"/>
<dbReference type="InterPro" id="IPR023404">
    <property type="entry name" value="rSAM_horseshoe"/>
</dbReference>
<dbReference type="GO" id="GO:0051539">
    <property type="term" value="F:4 iron, 4 sulfur cluster binding"/>
    <property type="evidence" value="ECO:0007669"/>
    <property type="project" value="UniProtKB-KW"/>
</dbReference>
<dbReference type="OrthoDB" id="9801424at2"/>
<dbReference type="RefSeq" id="WP_083624096.1">
    <property type="nucleotide sequence ID" value="NZ_LR734877.1"/>
</dbReference>
<dbReference type="Proteomes" id="UP000184550">
    <property type="component" value="Unassembled WGS sequence"/>
</dbReference>
<dbReference type="EC" id="2.1.1.-" evidence="7"/>
<dbReference type="InterPro" id="IPR025274">
    <property type="entry name" value="DUF4070"/>
</dbReference>
<evidence type="ECO:0000256" key="3">
    <source>
        <dbReference type="ARBA" id="ARBA00022723"/>
    </source>
</evidence>
<keyword evidence="7" id="KW-0489">Methyltransferase</keyword>
<dbReference type="AlphaFoldDB" id="A0A7Z9E0H3"/>
<dbReference type="InterPro" id="IPR007197">
    <property type="entry name" value="rSAM"/>
</dbReference>
<comment type="caution">
    <text evidence="7">The sequence shown here is derived from an EMBL/GenBank/DDBJ whole genome shotgun (WGS) entry which is preliminary data.</text>
</comment>
<evidence type="ECO:0000313" key="7">
    <source>
        <dbReference type="EMBL" id="VXD21742.1"/>
    </source>
</evidence>
<name>A0A7Z9E0H3_9CYAN</name>
<dbReference type="GO" id="GO:0005829">
    <property type="term" value="C:cytosol"/>
    <property type="evidence" value="ECO:0007669"/>
    <property type="project" value="TreeGrafter"/>
</dbReference>
<dbReference type="PROSITE" id="PS51918">
    <property type="entry name" value="RADICAL_SAM"/>
    <property type="match status" value="1"/>
</dbReference>
<comment type="cofactor">
    <cofactor evidence="1">
        <name>[4Fe-4S] cluster</name>
        <dbReference type="ChEBI" id="CHEBI:49883"/>
    </cofactor>
</comment>
<evidence type="ECO:0000259" key="6">
    <source>
        <dbReference type="PROSITE" id="PS51918"/>
    </source>
</evidence>
<feature type="domain" description="Radical SAM core" evidence="6">
    <location>
        <begin position="163"/>
        <end position="391"/>
    </location>
</feature>
<evidence type="ECO:0000256" key="4">
    <source>
        <dbReference type="ARBA" id="ARBA00023004"/>
    </source>
</evidence>
<dbReference type="InterPro" id="IPR058240">
    <property type="entry name" value="rSAM_sf"/>
</dbReference>
<dbReference type="Pfam" id="PF04055">
    <property type="entry name" value="Radical_SAM"/>
    <property type="match status" value="1"/>
</dbReference>
<keyword evidence="2" id="KW-0949">S-adenosyl-L-methionine</keyword>
<evidence type="ECO:0000256" key="2">
    <source>
        <dbReference type="ARBA" id="ARBA00022691"/>
    </source>
</evidence>
<dbReference type="SFLD" id="SFLDG01123">
    <property type="entry name" value="methyltransferase_(Class_B)"/>
    <property type="match status" value="1"/>
</dbReference>
<accession>A0A7Z9E0H3</accession>
<sequence length="520" mass="60013">MKTLLIYPEFPSTFWSYEKILELVNRKVLLPPLGLITVAAILPQTWEFKLVDRNITAVTQAEWDWAELVILSGMIVQKSDFIAQIQEAKRRGKLVAVGGPYPTSVPHEIETAGADFMILDEGEITLPMFVEAIERGETSGVFRTAEKPSVTLTPIPRYDLLELDAYDSMSVQFSRGCPFQCEFCDIIVLYGRKPRTKTPEQLLKELDYLYELGWRRSIFMVDDNFIGNKRNVKLLLKALKIWQAEHQYPFRFNTEASIDLADDAELMELMVECNFDAVFLGIETPDTSSLEMTKKYQNNRSPLLEAVDKIIRAGLRPMAGFILGFDGEKPGAGTRIIDFVEQSAIPTALFSMLQALPNTALWTRLEKEGRLINPKKFDINQTTLINFVPTRPVEEIAQEYIETFWQLYDPERYLERTYRCFLKLGAPKCHPPGKFPSLVDLKALAIVIWRQGLKRKTRWKFWLYLFSIIKHNPAVWDHYLTLCAHNEHFLEYRQIVRTEIEQQLAEYQAQKAQLPTKIPA</sequence>
<dbReference type="GO" id="GO:0031419">
    <property type="term" value="F:cobalamin binding"/>
    <property type="evidence" value="ECO:0007669"/>
    <property type="project" value="InterPro"/>
</dbReference>
<dbReference type="SMART" id="SM00729">
    <property type="entry name" value="Elp3"/>
    <property type="match status" value="1"/>
</dbReference>
<dbReference type="GO" id="GO:0032259">
    <property type="term" value="P:methylation"/>
    <property type="evidence" value="ECO:0007669"/>
    <property type="project" value="UniProtKB-KW"/>
</dbReference>
<dbReference type="SFLD" id="SFLDF00303">
    <property type="entry name" value="hopanoid_C2-methyltransferase"/>
    <property type="match status" value="1"/>
</dbReference>
<dbReference type="GO" id="GO:0008168">
    <property type="term" value="F:methyltransferase activity"/>
    <property type="evidence" value="ECO:0007669"/>
    <property type="project" value="UniProtKB-KW"/>
</dbReference>
<evidence type="ECO:0000256" key="5">
    <source>
        <dbReference type="ARBA" id="ARBA00023014"/>
    </source>
</evidence>
<dbReference type="PANTHER" id="PTHR43409">
    <property type="entry name" value="ANAEROBIC MAGNESIUM-PROTOPORPHYRIN IX MONOMETHYL ESTER CYCLASE-RELATED"/>
    <property type="match status" value="1"/>
</dbReference>
<dbReference type="Pfam" id="PF13282">
    <property type="entry name" value="DUF4070"/>
    <property type="match status" value="1"/>
</dbReference>
<dbReference type="InterPro" id="IPR051198">
    <property type="entry name" value="BchE-like"/>
</dbReference>
<dbReference type="EMBL" id="CZCU02000149">
    <property type="protein sequence ID" value="VXD21742.1"/>
    <property type="molecule type" value="Genomic_DNA"/>
</dbReference>
<dbReference type="PANTHER" id="PTHR43409:SF3">
    <property type="entry name" value="HYPOTHETICAL METHYLTRANSFERASE"/>
    <property type="match status" value="1"/>
</dbReference>
<dbReference type="InterPro" id="IPR006158">
    <property type="entry name" value="Cobalamin-bd"/>
</dbReference>
<reference evidence="7" key="1">
    <citation type="submission" date="2019-10" db="EMBL/GenBank/DDBJ databases">
        <authorList>
            <consortium name="Genoscope - CEA"/>
            <person name="William W."/>
        </authorList>
    </citation>
    <scope>NUCLEOTIDE SEQUENCE [LARGE SCALE GENOMIC DNA]</scope>
    <source>
        <strain evidence="7">BBR_PRJEB10992</strain>
    </source>
</reference>
<dbReference type="Pfam" id="PF02310">
    <property type="entry name" value="B12-binding"/>
    <property type="match status" value="1"/>
</dbReference>
<evidence type="ECO:0000313" key="8">
    <source>
        <dbReference type="Proteomes" id="UP000184550"/>
    </source>
</evidence>
<dbReference type="SFLD" id="SFLDS00029">
    <property type="entry name" value="Radical_SAM"/>
    <property type="match status" value="1"/>
</dbReference>
<gene>
    <name evidence="7" type="ORF">PL8927_720173</name>
</gene>
<keyword evidence="5" id="KW-0411">Iron-sulfur</keyword>
<dbReference type="SUPFAM" id="SSF102114">
    <property type="entry name" value="Radical SAM enzymes"/>
    <property type="match status" value="1"/>
</dbReference>
<dbReference type="Gene3D" id="3.80.30.20">
    <property type="entry name" value="tm_1862 like domain"/>
    <property type="match status" value="1"/>
</dbReference>
<keyword evidence="8" id="KW-1185">Reference proteome</keyword>
<keyword evidence="3" id="KW-0479">Metal-binding</keyword>
<dbReference type="InterPro" id="IPR034530">
    <property type="entry name" value="HpnP-like"/>
</dbReference>